<dbReference type="EMBL" id="JANBPU010000246">
    <property type="protein sequence ID" value="KAJ1913680.1"/>
    <property type="molecule type" value="Genomic_DNA"/>
</dbReference>
<protein>
    <submittedName>
        <fullName evidence="1">Uncharacterized protein</fullName>
    </submittedName>
</protein>
<reference evidence="1" key="1">
    <citation type="submission" date="2022-07" db="EMBL/GenBank/DDBJ databases">
        <title>Phylogenomic reconstructions and comparative analyses of Kickxellomycotina fungi.</title>
        <authorList>
            <person name="Reynolds N.K."/>
            <person name="Stajich J.E."/>
            <person name="Barry K."/>
            <person name="Grigoriev I.V."/>
            <person name="Crous P."/>
            <person name="Smith M.E."/>
        </authorList>
    </citation>
    <scope>NUCLEOTIDE SEQUENCE</scope>
    <source>
        <strain evidence="1">NBRC 100468</strain>
    </source>
</reference>
<sequence>MDLSKFTEANSRLCCEAIIELLGSIEDILEDTQFNKQGIDMDTLEKFKAALKKHMERKCEYIMNHCDLFSQGNVSAEHKFAFLNFCKHIVLPFVEKHYGDGKYKIYIKSGNMMVPVEPLDFLNKLAEKISSIFDEIFRDEGTESEKVALVKEIKLYLYGFCQCINGIYNYHEEFGQTGNHESPDIDDNARKLIKEDIFDFINGDLIQMSQSIKALFLLVQQGDKELLFTQFKDHFESSFKVRFGDGEAESFDDVIKFNPGSSSGNGGYGVEVIDYVYSTLASSLNRMFISSQGGSN</sequence>
<dbReference type="Proteomes" id="UP001150538">
    <property type="component" value="Unassembled WGS sequence"/>
</dbReference>
<evidence type="ECO:0000313" key="2">
    <source>
        <dbReference type="Proteomes" id="UP001150538"/>
    </source>
</evidence>
<organism evidence="1 2">
    <name type="scientific">Mycoemilia scoparia</name>
    <dbReference type="NCBI Taxonomy" id="417184"/>
    <lineage>
        <taxon>Eukaryota</taxon>
        <taxon>Fungi</taxon>
        <taxon>Fungi incertae sedis</taxon>
        <taxon>Zoopagomycota</taxon>
        <taxon>Kickxellomycotina</taxon>
        <taxon>Kickxellomycetes</taxon>
        <taxon>Kickxellales</taxon>
        <taxon>Kickxellaceae</taxon>
        <taxon>Mycoemilia</taxon>
    </lineage>
</organism>
<gene>
    <name evidence="1" type="ORF">H4219_005105</name>
</gene>
<keyword evidence="2" id="KW-1185">Reference proteome</keyword>
<comment type="caution">
    <text evidence="1">The sequence shown here is derived from an EMBL/GenBank/DDBJ whole genome shotgun (WGS) entry which is preliminary data.</text>
</comment>
<dbReference type="AlphaFoldDB" id="A0A9W7ZQA3"/>
<accession>A0A9W7ZQA3</accession>
<name>A0A9W7ZQA3_9FUNG</name>
<evidence type="ECO:0000313" key="1">
    <source>
        <dbReference type="EMBL" id="KAJ1913680.1"/>
    </source>
</evidence>
<proteinExistence type="predicted"/>